<evidence type="ECO:0000313" key="2">
    <source>
        <dbReference type="Proteomes" id="UP001628192"/>
    </source>
</evidence>
<proteinExistence type="predicted"/>
<accession>A0ABQ0EBE7</accession>
<reference evidence="1 2" key="1">
    <citation type="journal article" date="2025" name="Int. J. Syst. Evol. Microbiol.">
        <title>Desulfovibrio falkowii sp. nov., Porphyromonas miyakawae sp. nov., Mediterraneibacter flintii sp. nov. and Owariibacterium komagatae gen. nov., sp. nov., isolated from human faeces.</title>
        <authorList>
            <person name="Hamaguchi T."/>
            <person name="Ohara M."/>
            <person name="Hisatomi A."/>
            <person name="Sekiguchi K."/>
            <person name="Takeda J.I."/>
            <person name="Ueyama J."/>
            <person name="Ito M."/>
            <person name="Nishiwaki H."/>
            <person name="Ogi T."/>
            <person name="Hirayama M."/>
            <person name="Ohkuma M."/>
            <person name="Sakamoto M."/>
            <person name="Ohno K."/>
        </authorList>
    </citation>
    <scope>NUCLEOTIDE SEQUENCE [LARGE SCALE GENOMIC DNA]</scope>
    <source>
        <strain evidence="1 2">13CB8C</strain>
    </source>
</reference>
<gene>
    <name evidence="1" type="ORF">Defa_24030</name>
</gene>
<dbReference type="Proteomes" id="UP001628192">
    <property type="component" value="Unassembled WGS sequence"/>
</dbReference>
<protein>
    <submittedName>
        <fullName evidence="1">Uncharacterized protein</fullName>
    </submittedName>
</protein>
<comment type="caution">
    <text evidence="1">The sequence shown here is derived from an EMBL/GenBank/DDBJ whole genome shotgun (WGS) entry which is preliminary data.</text>
</comment>
<evidence type="ECO:0000313" key="1">
    <source>
        <dbReference type="EMBL" id="GAB1254916.1"/>
    </source>
</evidence>
<name>A0ABQ0EBE7_9BACT</name>
<dbReference type="EMBL" id="BAAFSG010000001">
    <property type="protein sequence ID" value="GAB1254916.1"/>
    <property type="molecule type" value="Genomic_DNA"/>
</dbReference>
<organism evidence="1 2">
    <name type="scientific">Desulfovibrio falkowii</name>
    <dbReference type="NCBI Taxonomy" id="3136602"/>
    <lineage>
        <taxon>Bacteria</taxon>
        <taxon>Pseudomonadati</taxon>
        <taxon>Thermodesulfobacteriota</taxon>
        <taxon>Desulfovibrionia</taxon>
        <taxon>Desulfovibrionales</taxon>
        <taxon>Desulfovibrionaceae</taxon>
        <taxon>Desulfovibrio</taxon>
    </lineage>
</organism>
<sequence length="98" mass="9777">MCMGHASWCPVQAKNAAGQRKSPAGICTDGAALYGTGKVPLCEVVALRTGGGAVRAFGPVPADWGVRPAGAGHGAQCYGPCTAPDSGKKDGADFLKTC</sequence>
<keyword evidence="2" id="KW-1185">Reference proteome</keyword>